<gene>
    <name evidence="2" type="ORF">TAT_000334600</name>
    <name evidence="3" type="ORF">TAV_000334400</name>
</gene>
<evidence type="ECO:0000313" key="3">
    <source>
        <dbReference type="EMBL" id="SVP95187.1"/>
    </source>
</evidence>
<dbReference type="EMBL" id="UIVT01000004">
    <property type="protein sequence ID" value="SVP94342.1"/>
    <property type="molecule type" value="Genomic_DNA"/>
</dbReference>
<reference evidence="3" key="1">
    <citation type="submission" date="2018-07" db="EMBL/GenBank/DDBJ databases">
        <authorList>
            <person name="Quirk P.G."/>
            <person name="Krulwich T.A."/>
        </authorList>
    </citation>
    <scope>NUCLEOTIDE SEQUENCE</scope>
    <source>
        <strain evidence="3">Anand</strain>
    </source>
</reference>
<protein>
    <submittedName>
        <fullName evidence="3">Uncharacterized protein</fullName>
    </submittedName>
</protein>
<dbReference type="VEuPathDB" id="PiroplasmaDB:TA08260"/>
<dbReference type="EMBL" id="UIVS01000004">
    <property type="protein sequence ID" value="SVP95187.1"/>
    <property type="molecule type" value="Genomic_DNA"/>
</dbReference>
<dbReference type="AlphaFoldDB" id="A0A3B0MY80"/>
<feature type="signal peptide" evidence="1">
    <location>
        <begin position="1"/>
        <end position="20"/>
    </location>
</feature>
<name>A0A3B0MY80_THEAN</name>
<proteinExistence type="predicted"/>
<organism evidence="3">
    <name type="scientific">Theileria annulata</name>
    <dbReference type="NCBI Taxonomy" id="5874"/>
    <lineage>
        <taxon>Eukaryota</taxon>
        <taxon>Sar</taxon>
        <taxon>Alveolata</taxon>
        <taxon>Apicomplexa</taxon>
        <taxon>Aconoidasida</taxon>
        <taxon>Piroplasmida</taxon>
        <taxon>Theileriidae</taxon>
        <taxon>Theileria</taxon>
    </lineage>
</organism>
<keyword evidence="1" id="KW-0732">Signal</keyword>
<feature type="chain" id="PRO_5036335404" evidence="1">
    <location>
        <begin position="21"/>
        <end position="216"/>
    </location>
</feature>
<sequence>MISLYTSVLIILIAICDTESTSPLHRIFTFEDPYQNNTKQITRFDQDTREVLNDKPVGLQRTVLDLDFPERLGNRTVEKIYRVVQCLAKGNVEYLQKKIYKSLKVKLTPREPYNSGGGNCTNEVVLTLSPPGTINNDFHLSNHYRLHERKVTLNKTEAKTVEFQDVLNDGLLDMELFWINFEIKGKCSKYLVVELLKPNNFDPLGNASDPSTIPLV</sequence>
<evidence type="ECO:0000313" key="2">
    <source>
        <dbReference type="EMBL" id="SVP94342.1"/>
    </source>
</evidence>
<accession>A0A3B0MY80</accession>
<evidence type="ECO:0000256" key="1">
    <source>
        <dbReference type="SAM" id="SignalP"/>
    </source>
</evidence>